<dbReference type="CDD" id="cd00121">
    <property type="entry name" value="MATH"/>
    <property type="match status" value="1"/>
</dbReference>
<dbReference type="InterPro" id="IPR002083">
    <property type="entry name" value="MATH/TRAF_dom"/>
</dbReference>
<evidence type="ECO:0000256" key="1">
    <source>
        <dbReference type="ARBA" id="ARBA00023054"/>
    </source>
</evidence>
<gene>
    <name evidence="4" type="ORF">VFH_V157600</name>
</gene>
<dbReference type="AlphaFoldDB" id="A0AAV1AWU3"/>
<feature type="domain" description="MATH" evidence="3">
    <location>
        <begin position="11"/>
        <end position="136"/>
    </location>
</feature>
<keyword evidence="1 2" id="KW-0175">Coiled coil</keyword>
<dbReference type="PANTHER" id="PTHR46236:SF36">
    <property type="entry name" value="MATH (MEPRIN AND TRAF-C-LIKE) DOMAIN PROTEIN"/>
    <property type="match status" value="1"/>
</dbReference>
<dbReference type="Pfam" id="PF22486">
    <property type="entry name" value="MATH_2"/>
    <property type="match status" value="1"/>
</dbReference>
<dbReference type="Proteomes" id="UP001157006">
    <property type="component" value="Chromosome 5"/>
</dbReference>
<evidence type="ECO:0000313" key="5">
    <source>
        <dbReference type="Proteomes" id="UP001157006"/>
    </source>
</evidence>
<accession>A0AAV1AWU3</accession>
<reference evidence="4 5" key="1">
    <citation type="submission" date="2023-01" db="EMBL/GenBank/DDBJ databases">
        <authorList>
            <person name="Kreplak J."/>
        </authorList>
    </citation>
    <scope>NUCLEOTIDE SEQUENCE [LARGE SCALE GENOMIC DNA]</scope>
</reference>
<feature type="coiled-coil region" evidence="2">
    <location>
        <begin position="255"/>
        <end position="289"/>
    </location>
</feature>
<proteinExistence type="predicted"/>
<dbReference type="SUPFAM" id="SSF49599">
    <property type="entry name" value="TRAF domain-like"/>
    <property type="match status" value="1"/>
</dbReference>
<organism evidence="4 5">
    <name type="scientific">Vicia faba</name>
    <name type="common">Broad bean</name>
    <name type="synonym">Faba vulgaris</name>
    <dbReference type="NCBI Taxonomy" id="3906"/>
    <lineage>
        <taxon>Eukaryota</taxon>
        <taxon>Viridiplantae</taxon>
        <taxon>Streptophyta</taxon>
        <taxon>Embryophyta</taxon>
        <taxon>Tracheophyta</taxon>
        <taxon>Spermatophyta</taxon>
        <taxon>Magnoliopsida</taxon>
        <taxon>eudicotyledons</taxon>
        <taxon>Gunneridae</taxon>
        <taxon>Pentapetalae</taxon>
        <taxon>rosids</taxon>
        <taxon>fabids</taxon>
        <taxon>Fabales</taxon>
        <taxon>Fabaceae</taxon>
        <taxon>Papilionoideae</taxon>
        <taxon>50 kb inversion clade</taxon>
        <taxon>NPAAA clade</taxon>
        <taxon>Hologalegina</taxon>
        <taxon>IRL clade</taxon>
        <taxon>Fabeae</taxon>
        <taxon>Vicia</taxon>
    </lineage>
</organism>
<protein>
    <recommendedName>
        <fullName evidence="3">MATH domain-containing protein</fullName>
    </recommendedName>
</protein>
<sequence length="311" mass="35477">MEHKQSSVEQYEKFTWKVENFSRLKNTVCSEPFVLGGYPWRIKLFPKGDKVKNVLSIYLEVMHTANMSEGWDRDVKFKLLLINQLDTSEKISEETSREFSAHYNGWGFKSFIRLTELHDPAKGYIVKDACIFGAEVFVSESTNEKPVNFESQTGHMEVQIPEPKITNQETLSTVSNLACIETSKPADAELGYAAMGKVIYFLNTIKVKDLNEQACKKLQVLWDELDKTKFDLTWLEPQVQSALRIRSYVEKALEVEKLKGNVAVQELKIETLKAKLAAAEINLEIERDLLKAGGIKERDLNSELSIGSWKS</sequence>
<name>A0AAV1AWU3_VICFA</name>
<keyword evidence="5" id="KW-1185">Reference proteome</keyword>
<dbReference type="EMBL" id="OX451740">
    <property type="protein sequence ID" value="CAI8615001.1"/>
    <property type="molecule type" value="Genomic_DNA"/>
</dbReference>
<dbReference type="InterPro" id="IPR050804">
    <property type="entry name" value="MCC"/>
</dbReference>
<dbReference type="Gene3D" id="2.60.210.10">
    <property type="entry name" value="Apoptosis, Tumor Necrosis Factor Receptor Associated Protein 2, Chain A"/>
    <property type="match status" value="1"/>
</dbReference>
<dbReference type="InterPro" id="IPR008974">
    <property type="entry name" value="TRAF-like"/>
</dbReference>
<dbReference type="PROSITE" id="PS50144">
    <property type="entry name" value="MATH"/>
    <property type="match status" value="1"/>
</dbReference>
<evidence type="ECO:0000313" key="4">
    <source>
        <dbReference type="EMBL" id="CAI8615001.1"/>
    </source>
</evidence>
<evidence type="ECO:0000259" key="3">
    <source>
        <dbReference type="PROSITE" id="PS50144"/>
    </source>
</evidence>
<dbReference type="PANTHER" id="PTHR46236">
    <property type="entry name" value="TRAF-LIKE SUPERFAMILY PROTEIN"/>
    <property type="match status" value="1"/>
</dbReference>
<dbReference type="SMART" id="SM00061">
    <property type="entry name" value="MATH"/>
    <property type="match status" value="1"/>
</dbReference>
<evidence type="ECO:0000256" key="2">
    <source>
        <dbReference type="SAM" id="Coils"/>
    </source>
</evidence>